<proteinExistence type="predicted"/>
<keyword evidence="4" id="KW-1185">Reference proteome</keyword>
<protein>
    <recommendedName>
        <fullName evidence="2">DUF4873 domain-containing protein</fullName>
    </recommendedName>
</protein>
<evidence type="ECO:0000259" key="2">
    <source>
        <dbReference type="Pfam" id="PF16170"/>
    </source>
</evidence>
<dbReference type="RefSeq" id="WP_253653658.1">
    <property type="nucleotide sequence ID" value="NZ_BAAAOE010000001.1"/>
</dbReference>
<dbReference type="Proteomes" id="UP001205740">
    <property type="component" value="Unassembled WGS sequence"/>
</dbReference>
<evidence type="ECO:0000256" key="1">
    <source>
        <dbReference type="SAM" id="MobiDB-lite"/>
    </source>
</evidence>
<feature type="region of interest" description="Disordered" evidence="1">
    <location>
        <begin position="1"/>
        <end position="21"/>
    </location>
</feature>
<reference evidence="3 4" key="1">
    <citation type="submission" date="2022-06" db="EMBL/GenBank/DDBJ databases">
        <title>Genomic Encyclopedia of Archaeal and Bacterial Type Strains, Phase II (KMG-II): from individual species to whole genera.</title>
        <authorList>
            <person name="Goeker M."/>
        </authorList>
    </citation>
    <scope>NUCLEOTIDE SEQUENCE [LARGE SCALE GENOMIC DNA]</scope>
    <source>
        <strain evidence="3 4">DSM 45037</strain>
    </source>
</reference>
<dbReference type="Pfam" id="PF16170">
    <property type="entry name" value="DUF4873"/>
    <property type="match status" value="1"/>
</dbReference>
<feature type="domain" description="DUF4873" evidence="2">
    <location>
        <begin position="22"/>
        <end position="112"/>
    </location>
</feature>
<dbReference type="InterPro" id="IPR032371">
    <property type="entry name" value="DUF4873"/>
</dbReference>
<name>A0ABT1GYL2_9NOCA</name>
<gene>
    <name evidence="3" type="ORF">LX12_001258</name>
</gene>
<sequence length="117" mass="12956">MNTFLDIRDSGRATPRSHHDDSDYVGTASIIVKGIEIPVNVELKGYREPIDGVYRWIGRVGANDRLSAIVGDAKRIRVIVSTPHSAREAYLGDPDFWGRFRINGKSTPPFAVDSSVD</sequence>
<evidence type="ECO:0000313" key="3">
    <source>
        <dbReference type="EMBL" id="MCP2160079.1"/>
    </source>
</evidence>
<accession>A0ABT1GYL2</accession>
<comment type="caution">
    <text evidence="3">The sequence shown here is derived from an EMBL/GenBank/DDBJ whole genome shotgun (WGS) entry which is preliminary data.</text>
</comment>
<evidence type="ECO:0000313" key="4">
    <source>
        <dbReference type="Proteomes" id="UP001205740"/>
    </source>
</evidence>
<dbReference type="EMBL" id="JAMTCG010000002">
    <property type="protein sequence ID" value="MCP2160079.1"/>
    <property type="molecule type" value="Genomic_DNA"/>
</dbReference>
<organism evidence="3 4">
    <name type="scientific">Williamsia serinedens</name>
    <dbReference type="NCBI Taxonomy" id="391736"/>
    <lineage>
        <taxon>Bacteria</taxon>
        <taxon>Bacillati</taxon>
        <taxon>Actinomycetota</taxon>
        <taxon>Actinomycetes</taxon>
        <taxon>Mycobacteriales</taxon>
        <taxon>Nocardiaceae</taxon>
        <taxon>Williamsia</taxon>
    </lineage>
</organism>